<dbReference type="RefSeq" id="WP_132828186.1">
    <property type="nucleotide sequence ID" value="NZ_SMFP01000004.1"/>
</dbReference>
<evidence type="ECO:0000313" key="4">
    <source>
        <dbReference type="EMBL" id="TDE38893.1"/>
    </source>
</evidence>
<evidence type="ECO:0000256" key="2">
    <source>
        <dbReference type="ARBA" id="ARBA00009677"/>
    </source>
</evidence>
<evidence type="ECO:0000313" key="5">
    <source>
        <dbReference type="Proteomes" id="UP000294662"/>
    </source>
</evidence>
<gene>
    <name evidence="4" type="ORF">E1B25_07675</name>
</gene>
<dbReference type="PROSITE" id="PS00588">
    <property type="entry name" value="FLAGELLA_BB_ROD"/>
    <property type="match status" value="1"/>
</dbReference>
<dbReference type="GO" id="GO:0009425">
    <property type="term" value="C:bacterial-type flagellum basal body"/>
    <property type="evidence" value="ECO:0007669"/>
    <property type="project" value="UniProtKB-SubCell"/>
</dbReference>
<keyword evidence="4" id="KW-0282">Flagellum</keyword>
<sequence length="117" mass="12918">MNLDNINLFQLASRRLQWLSDRQKAVSENIANADSAGYRARGVEDFDSYLERTESSDVLPHAEALEVESSWAESLSGNNVVLEEQILQAANTSGQYKLASNLYRKAHEMVLAVSGSG</sequence>
<accession>A0A4R5EVI8</accession>
<dbReference type="InterPro" id="IPR001444">
    <property type="entry name" value="Flag_bb_rod_N"/>
</dbReference>
<keyword evidence="4" id="KW-0966">Cell projection</keyword>
<reference evidence="4 5" key="1">
    <citation type="submission" date="2019-03" db="EMBL/GenBank/DDBJ databases">
        <authorList>
            <person name="Zhang S."/>
        </authorList>
    </citation>
    <scope>NUCLEOTIDE SEQUENCE [LARGE SCALE GENOMIC DNA]</scope>
    <source>
        <strain evidence="4 5">S4J41</strain>
    </source>
</reference>
<dbReference type="OrthoDB" id="9788334at2"/>
<comment type="subcellular location">
    <subcellularLocation>
        <location evidence="1">Bacterial flagellum basal body</location>
    </subcellularLocation>
</comment>
<dbReference type="Pfam" id="PF00460">
    <property type="entry name" value="Flg_bb_rod"/>
    <property type="match status" value="1"/>
</dbReference>
<dbReference type="Proteomes" id="UP000294662">
    <property type="component" value="Unassembled WGS sequence"/>
</dbReference>
<organism evidence="4 5">
    <name type="scientific">Antarcticimicrobium sediminis</name>
    <dbReference type="NCBI Taxonomy" id="2546227"/>
    <lineage>
        <taxon>Bacteria</taxon>
        <taxon>Pseudomonadati</taxon>
        <taxon>Pseudomonadota</taxon>
        <taxon>Alphaproteobacteria</taxon>
        <taxon>Rhodobacterales</taxon>
        <taxon>Paracoccaceae</taxon>
        <taxon>Antarcticimicrobium</taxon>
    </lineage>
</organism>
<comment type="caution">
    <text evidence="4">The sequence shown here is derived from an EMBL/GenBank/DDBJ whole genome shotgun (WGS) entry which is preliminary data.</text>
</comment>
<keyword evidence="5" id="KW-1185">Reference proteome</keyword>
<proteinExistence type="inferred from homology"/>
<dbReference type="EMBL" id="SMFP01000004">
    <property type="protein sequence ID" value="TDE38893.1"/>
    <property type="molecule type" value="Genomic_DNA"/>
</dbReference>
<dbReference type="InterPro" id="IPR019776">
    <property type="entry name" value="Flagellar_basal_body_rod_CS"/>
</dbReference>
<name>A0A4R5EVI8_9RHOB</name>
<comment type="similarity">
    <text evidence="2">Belongs to the flagella basal body rod proteins family.</text>
</comment>
<protein>
    <submittedName>
        <fullName evidence="4">Flagellar basal body rod protein</fullName>
    </submittedName>
</protein>
<evidence type="ECO:0000256" key="1">
    <source>
        <dbReference type="ARBA" id="ARBA00004117"/>
    </source>
</evidence>
<keyword evidence="4" id="KW-0969">Cilium</keyword>
<evidence type="ECO:0000259" key="3">
    <source>
        <dbReference type="Pfam" id="PF00460"/>
    </source>
</evidence>
<dbReference type="AlphaFoldDB" id="A0A4R5EVI8"/>
<feature type="domain" description="Flagellar basal body rod protein N-terminal" evidence="3">
    <location>
        <begin position="11"/>
        <end position="39"/>
    </location>
</feature>